<accession>A0AA41SJN2</accession>
<organism evidence="11 12">
    <name type="scientific">Papaver nudicaule</name>
    <name type="common">Iceland poppy</name>
    <dbReference type="NCBI Taxonomy" id="74823"/>
    <lineage>
        <taxon>Eukaryota</taxon>
        <taxon>Viridiplantae</taxon>
        <taxon>Streptophyta</taxon>
        <taxon>Embryophyta</taxon>
        <taxon>Tracheophyta</taxon>
        <taxon>Spermatophyta</taxon>
        <taxon>Magnoliopsida</taxon>
        <taxon>Ranunculales</taxon>
        <taxon>Papaveraceae</taxon>
        <taxon>Papaveroideae</taxon>
        <taxon>Papaver</taxon>
    </lineage>
</organism>
<dbReference type="AlphaFoldDB" id="A0AA41SJN2"/>
<evidence type="ECO:0000256" key="1">
    <source>
        <dbReference type="ARBA" id="ARBA00004123"/>
    </source>
</evidence>
<dbReference type="EMBL" id="JAJJMA010158054">
    <property type="protein sequence ID" value="MCL7035543.1"/>
    <property type="molecule type" value="Genomic_DNA"/>
</dbReference>
<reference evidence="11" key="1">
    <citation type="submission" date="2022-03" db="EMBL/GenBank/DDBJ databases">
        <title>A functionally conserved STORR gene fusion in Papaver species that diverged 16.8 million years ago.</title>
        <authorList>
            <person name="Catania T."/>
        </authorList>
    </citation>
    <scope>NUCLEOTIDE SEQUENCE</scope>
    <source>
        <strain evidence="11">S-191538</strain>
    </source>
</reference>
<name>A0AA41SJN2_PAPNU</name>
<dbReference type="PROSITE" id="PS51032">
    <property type="entry name" value="AP2_ERF"/>
    <property type="match status" value="1"/>
</dbReference>
<proteinExistence type="inferred from homology"/>
<dbReference type="FunFam" id="3.30.730.10:FF:000001">
    <property type="entry name" value="Ethylene-responsive transcription factor 2"/>
    <property type="match status" value="1"/>
</dbReference>
<dbReference type="InterPro" id="IPR036955">
    <property type="entry name" value="AP2/ERF_dom_sf"/>
</dbReference>
<feature type="compositionally biased region" description="Low complexity" evidence="8">
    <location>
        <begin position="14"/>
        <end position="38"/>
    </location>
</feature>
<dbReference type="PANTHER" id="PTHR31985">
    <property type="entry name" value="ETHYLENE-RESPONSIVE TRANSCRIPTION FACTOR ERF042-RELATED"/>
    <property type="match status" value="1"/>
</dbReference>
<keyword evidence="5" id="KW-0804">Transcription</keyword>
<dbReference type="GO" id="GO:0005634">
    <property type="term" value="C:nucleus"/>
    <property type="evidence" value="ECO:0007669"/>
    <property type="project" value="UniProtKB-SubCell"/>
</dbReference>
<keyword evidence="9" id="KW-0812">Transmembrane</keyword>
<dbReference type="InterPro" id="IPR051032">
    <property type="entry name" value="AP2/ERF_TF_ERF_subfamily"/>
</dbReference>
<evidence type="ECO:0000256" key="6">
    <source>
        <dbReference type="ARBA" id="ARBA00023242"/>
    </source>
</evidence>
<protein>
    <recommendedName>
        <fullName evidence="10">AP2/ERF domain-containing protein</fullName>
    </recommendedName>
</protein>
<comment type="similarity">
    <text evidence="7">Belongs to the AP2/ERF transcription factor family. ERF subfamily.</text>
</comment>
<evidence type="ECO:0000256" key="3">
    <source>
        <dbReference type="ARBA" id="ARBA00023125"/>
    </source>
</evidence>
<evidence type="ECO:0000256" key="8">
    <source>
        <dbReference type="SAM" id="MobiDB-lite"/>
    </source>
</evidence>
<dbReference type="InterPro" id="IPR016177">
    <property type="entry name" value="DNA-bd_dom_sf"/>
</dbReference>
<evidence type="ECO:0000259" key="10">
    <source>
        <dbReference type="PROSITE" id="PS51032"/>
    </source>
</evidence>
<evidence type="ECO:0000256" key="7">
    <source>
        <dbReference type="ARBA" id="ARBA00024343"/>
    </source>
</evidence>
<evidence type="ECO:0000256" key="4">
    <source>
        <dbReference type="ARBA" id="ARBA00023159"/>
    </source>
</evidence>
<comment type="subcellular location">
    <subcellularLocation>
        <location evidence="1">Nucleus</location>
    </subcellularLocation>
</comment>
<comment type="caution">
    <text evidence="11">The sequence shown here is derived from an EMBL/GenBank/DDBJ whole genome shotgun (WGS) entry which is preliminary data.</text>
</comment>
<dbReference type="Proteomes" id="UP001177140">
    <property type="component" value="Unassembled WGS sequence"/>
</dbReference>
<feature type="compositionally biased region" description="Basic residues" evidence="8">
    <location>
        <begin position="52"/>
        <end position="65"/>
    </location>
</feature>
<keyword evidence="2" id="KW-0805">Transcription regulation</keyword>
<keyword evidence="12" id="KW-1185">Reference proteome</keyword>
<dbReference type="PRINTS" id="PR00367">
    <property type="entry name" value="ETHRSPELEMNT"/>
</dbReference>
<evidence type="ECO:0000256" key="9">
    <source>
        <dbReference type="SAM" id="Phobius"/>
    </source>
</evidence>
<sequence>MALLDKTPNISDGETSTSSTTNSSSQLSYSSSDQQQQQESEELSTTDEKKSSTKAKRMRGCGKHSTYRGVRMRHCGKWVSEIREPRKHTRIWLGTFPTPEMAARAHDVAALSIKGKSAVLNFPELASSLPRPVSSSPSDIQDAASKAAKMEIFNNVASSSPPSPFTTTTSRLPSTSLCSSIPVATSSSSSGTSVENITAKTEDESTEIVEIPQVLTPKFDEFVQRDDYIFINDSTMDDWFYPTPWLQSPNEDCGFLPDHIFLPQESTSESSLCMGLLILVKVFFFFFFIFFFPSKCNNLSVTLIHKKRYSPL</sequence>
<keyword evidence="3" id="KW-0238">DNA-binding</keyword>
<dbReference type="SUPFAM" id="SSF54171">
    <property type="entry name" value="DNA-binding domain"/>
    <property type="match status" value="1"/>
</dbReference>
<dbReference type="SMART" id="SM00380">
    <property type="entry name" value="AP2"/>
    <property type="match status" value="1"/>
</dbReference>
<dbReference type="PANTHER" id="PTHR31985:SF259">
    <property type="entry name" value="DEHYDRATION-RESPONSIVE ELEMENT-BINDING PROTEIN 3"/>
    <property type="match status" value="1"/>
</dbReference>
<dbReference type="GO" id="GO:0003700">
    <property type="term" value="F:DNA-binding transcription factor activity"/>
    <property type="evidence" value="ECO:0007669"/>
    <property type="project" value="InterPro"/>
</dbReference>
<evidence type="ECO:0000313" key="11">
    <source>
        <dbReference type="EMBL" id="MCL7035543.1"/>
    </source>
</evidence>
<dbReference type="Gene3D" id="3.30.730.10">
    <property type="entry name" value="AP2/ERF domain"/>
    <property type="match status" value="1"/>
</dbReference>
<dbReference type="CDD" id="cd00018">
    <property type="entry name" value="AP2"/>
    <property type="match status" value="1"/>
</dbReference>
<feature type="transmembrane region" description="Helical" evidence="9">
    <location>
        <begin position="274"/>
        <end position="292"/>
    </location>
</feature>
<keyword evidence="9" id="KW-1133">Transmembrane helix</keyword>
<gene>
    <name evidence="11" type="ORF">MKW94_000992</name>
</gene>
<keyword evidence="4" id="KW-0010">Activator</keyword>
<feature type="region of interest" description="Disordered" evidence="8">
    <location>
        <begin position="1"/>
        <end position="65"/>
    </location>
</feature>
<evidence type="ECO:0000256" key="2">
    <source>
        <dbReference type="ARBA" id="ARBA00023015"/>
    </source>
</evidence>
<keyword evidence="9" id="KW-0472">Membrane</keyword>
<dbReference type="GO" id="GO:0003677">
    <property type="term" value="F:DNA binding"/>
    <property type="evidence" value="ECO:0007669"/>
    <property type="project" value="UniProtKB-KW"/>
</dbReference>
<dbReference type="InterPro" id="IPR001471">
    <property type="entry name" value="AP2/ERF_dom"/>
</dbReference>
<feature type="domain" description="AP2/ERF" evidence="10">
    <location>
        <begin position="66"/>
        <end position="123"/>
    </location>
</feature>
<evidence type="ECO:0000256" key="5">
    <source>
        <dbReference type="ARBA" id="ARBA00023163"/>
    </source>
</evidence>
<keyword evidence="6" id="KW-0539">Nucleus</keyword>
<dbReference type="Pfam" id="PF00847">
    <property type="entry name" value="AP2"/>
    <property type="match status" value="1"/>
</dbReference>
<evidence type="ECO:0000313" key="12">
    <source>
        <dbReference type="Proteomes" id="UP001177140"/>
    </source>
</evidence>